<evidence type="ECO:0000313" key="1">
    <source>
        <dbReference type="EMBL" id="AUT75623.1"/>
    </source>
</evidence>
<dbReference type="Proteomes" id="UP000236649">
    <property type="component" value="Chromosome 4"/>
</dbReference>
<dbReference type="AlphaFoldDB" id="A0AAN1MQC2"/>
<name>A0AAN1MQC2_9BURK</name>
<reference evidence="1 2" key="1">
    <citation type="submission" date="2018-01" db="EMBL/GenBank/DDBJ databases">
        <title>Species boundaries and ecological features among Paraburkholderia terrae DSMZ17804T, P. hospita DSMZ17164T and P. caribensis DSMZ13236T.</title>
        <authorList>
            <person name="Pratama A.A."/>
        </authorList>
    </citation>
    <scope>NUCLEOTIDE SEQUENCE [LARGE SCALE GENOMIC DNA]</scope>
    <source>
        <strain evidence="1 2">DSM 17164</strain>
    </source>
</reference>
<dbReference type="RefSeq" id="WP_103153936.1">
    <property type="nucleotide sequence ID" value="NZ_CP026108.1"/>
</dbReference>
<proteinExistence type="predicted"/>
<gene>
    <name evidence="1" type="ORF">C2L64_45525</name>
</gene>
<dbReference type="EMBL" id="CP026108">
    <property type="protein sequence ID" value="AUT75623.1"/>
    <property type="molecule type" value="Genomic_DNA"/>
</dbReference>
<dbReference type="GeneID" id="55535552"/>
<protein>
    <submittedName>
        <fullName evidence="1">Uncharacterized protein</fullName>
    </submittedName>
</protein>
<evidence type="ECO:0000313" key="2">
    <source>
        <dbReference type="Proteomes" id="UP000236649"/>
    </source>
</evidence>
<accession>A0AAN1MQC2</accession>
<sequence>MDIGVGSNYQGVDGQFVARWENARLQVCAATPAAAIAGLRRCATTCPHVAGNALPYPAMAPVAKPSPMATTVAADYRLFIDCVKARRGFWSEAEKLARTAGGYRHALAVADQTRRSHGTD</sequence>
<organism evidence="1 2">
    <name type="scientific">Paraburkholderia hospita</name>
    <dbReference type="NCBI Taxonomy" id="169430"/>
    <lineage>
        <taxon>Bacteria</taxon>
        <taxon>Pseudomonadati</taxon>
        <taxon>Pseudomonadota</taxon>
        <taxon>Betaproteobacteria</taxon>
        <taxon>Burkholderiales</taxon>
        <taxon>Burkholderiaceae</taxon>
        <taxon>Paraburkholderia</taxon>
    </lineage>
</organism>
<dbReference type="KEGG" id="phs:C2L64_45525"/>